<reference evidence="4" key="2">
    <citation type="submission" date="2013-12" db="EMBL/GenBank/DDBJ databases">
        <title>Evolution of pathogenesis and genome organization in the Tremellales.</title>
        <authorList>
            <person name="Cuomo C."/>
            <person name="Litvintseva A."/>
            <person name="Heitman J."/>
            <person name="Chen Y."/>
            <person name="Sun S."/>
            <person name="Springer D."/>
            <person name="Dromer F."/>
            <person name="Young S."/>
            <person name="Zeng Q."/>
            <person name="Chapman S."/>
            <person name="Gujja S."/>
            <person name="Saif S."/>
            <person name="Birren B."/>
        </authorList>
    </citation>
    <scope>NUCLEOTIDE SEQUENCE [LARGE SCALE GENOMIC DNA]</scope>
    <source>
        <strain evidence="4">CBS 10435</strain>
    </source>
</reference>
<feature type="region of interest" description="Disordered" evidence="1">
    <location>
        <begin position="302"/>
        <end position="338"/>
    </location>
</feature>
<feature type="region of interest" description="Disordered" evidence="1">
    <location>
        <begin position="144"/>
        <end position="180"/>
    </location>
</feature>
<dbReference type="SUPFAM" id="SSF52113">
    <property type="entry name" value="BRCT domain"/>
    <property type="match status" value="1"/>
</dbReference>
<protein>
    <recommendedName>
        <fullName evidence="2">BRCT domain-containing protein</fullName>
    </recommendedName>
</protein>
<gene>
    <name evidence="3" type="ORF">L486_01124</name>
</gene>
<dbReference type="PROSITE" id="PS50172">
    <property type="entry name" value="BRCT"/>
    <property type="match status" value="1"/>
</dbReference>
<feature type="compositionally biased region" description="Acidic residues" evidence="1">
    <location>
        <begin position="427"/>
        <end position="438"/>
    </location>
</feature>
<dbReference type="AlphaFoldDB" id="A0A1B9J110"/>
<feature type="compositionally biased region" description="Basic and acidic residues" evidence="1">
    <location>
        <begin position="445"/>
        <end position="465"/>
    </location>
</feature>
<feature type="compositionally biased region" description="Low complexity" evidence="1">
    <location>
        <begin position="150"/>
        <end position="159"/>
    </location>
</feature>
<dbReference type="InterPro" id="IPR001357">
    <property type="entry name" value="BRCT_dom"/>
</dbReference>
<evidence type="ECO:0000313" key="3">
    <source>
        <dbReference type="EMBL" id="OCF61476.1"/>
    </source>
</evidence>
<dbReference type="Gene3D" id="3.40.50.10190">
    <property type="entry name" value="BRCT domain"/>
    <property type="match status" value="1"/>
</dbReference>
<evidence type="ECO:0000256" key="1">
    <source>
        <dbReference type="SAM" id="MobiDB-lite"/>
    </source>
</evidence>
<dbReference type="Proteomes" id="UP000092583">
    <property type="component" value="Unassembled WGS sequence"/>
</dbReference>
<keyword evidence="4" id="KW-1185">Reference proteome</keyword>
<accession>A0A1B9J110</accession>
<feature type="region of interest" description="Disordered" evidence="1">
    <location>
        <begin position="404"/>
        <end position="465"/>
    </location>
</feature>
<organism evidence="3 4">
    <name type="scientific">Kwoniella mangroviensis CBS 10435</name>
    <dbReference type="NCBI Taxonomy" id="1331196"/>
    <lineage>
        <taxon>Eukaryota</taxon>
        <taxon>Fungi</taxon>
        <taxon>Dikarya</taxon>
        <taxon>Basidiomycota</taxon>
        <taxon>Agaricomycotina</taxon>
        <taxon>Tremellomycetes</taxon>
        <taxon>Tremellales</taxon>
        <taxon>Cryptococcaceae</taxon>
        <taxon>Kwoniella</taxon>
    </lineage>
</organism>
<feature type="domain" description="BRCT" evidence="2">
    <location>
        <begin position="31"/>
        <end position="103"/>
    </location>
</feature>
<dbReference type="OrthoDB" id="10561454at2759"/>
<dbReference type="InterPro" id="IPR036420">
    <property type="entry name" value="BRCT_dom_sf"/>
</dbReference>
<proteinExistence type="predicted"/>
<dbReference type="EMBL" id="KI669459">
    <property type="protein sequence ID" value="OCF61476.1"/>
    <property type="molecule type" value="Genomic_DNA"/>
</dbReference>
<name>A0A1B9J110_9TREE</name>
<evidence type="ECO:0000313" key="4">
    <source>
        <dbReference type="Proteomes" id="UP000092583"/>
    </source>
</evidence>
<reference evidence="3 4" key="1">
    <citation type="submission" date="2013-07" db="EMBL/GenBank/DDBJ databases">
        <title>The Genome Sequence of Kwoniella mangroviensis CBS10435.</title>
        <authorList>
            <consortium name="The Broad Institute Genome Sequencing Platform"/>
            <person name="Cuomo C."/>
            <person name="Litvintseva A."/>
            <person name="Chen Y."/>
            <person name="Heitman J."/>
            <person name="Sun S."/>
            <person name="Springer D."/>
            <person name="Dromer F."/>
            <person name="Young S.K."/>
            <person name="Zeng Q."/>
            <person name="Gargeya S."/>
            <person name="Fitzgerald M."/>
            <person name="Abouelleil A."/>
            <person name="Alvarado L."/>
            <person name="Berlin A.M."/>
            <person name="Chapman S.B."/>
            <person name="Dewar J."/>
            <person name="Goldberg J."/>
            <person name="Griggs A."/>
            <person name="Gujja S."/>
            <person name="Hansen M."/>
            <person name="Howarth C."/>
            <person name="Imamovic A."/>
            <person name="Larimer J."/>
            <person name="McCowan C."/>
            <person name="Murphy C."/>
            <person name="Pearson M."/>
            <person name="Priest M."/>
            <person name="Roberts A."/>
            <person name="Saif S."/>
            <person name="Shea T."/>
            <person name="Sykes S."/>
            <person name="Wortman J."/>
            <person name="Nusbaum C."/>
            <person name="Birren B."/>
        </authorList>
    </citation>
    <scope>NUCLEOTIDE SEQUENCE [LARGE SCALE GENOMIC DNA]</scope>
    <source>
        <strain evidence="3 4">CBS 10435</strain>
    </source>
</reference>
<evidence type="ECO:0000259" key="2">
    <source>
        <dbReference type="PROSITE" id="PS50172"/>
    </source>
</evidence>
<sequence length="465" mass="52632">MTSVKPSKLFADGDFPMTFFLIQESIMTRMVIQNKGGRIIDNPQDAHHIIFNRDDGSPSLTPRNNEAIRVLNQVIDWQFVLASTWISECCKQNRLVEEGNYQIIPSSSIESNVPPTPVSNLHAQPLITPASSSGFPYQHAPILSQHEQPDSPTQSSSQTCDRKRLGEEEAEDISDGESLTSKKVKVNPHLELISYGPLQVWIKDSKEYTNIRGLLEPEKTYRKREIFDILVIEIANWAKTQKEVYTGDVGRFCMDDLKKKRPWRDWRWTWQSQREHVMEKLRKLGIDTRTWNTKKGQVEVIYVSDDSDDDQQGGGEGREPGDVGITFTVDGTTHDRDQEDITRVKIEQDLRYEQGEASTIPFDLEPHASSSLRSVELAPADSASNISTSNQAQQPFSGATMINVDRNASAPFTDENEIEVEMKPDIESEYGDGQEGEEPPISLVQKEDTLDTDHWIGEPLRRDAS</sequence>